<comment type="caution">
    <text evidence="2">The sequence shown here is derived from an EMBL/GenBank/DDBJ whole genome shotgun (WGS) entry which is preliminary data.</text>
</comment>
<gene>
    <name evidence="2" type="ORF">C8A00DRAFT_31002</name>
</gene>
<proteinExistence type="predicted"/>
<dbReference type="AlphaFoldDB" id="A0AAN6VS19"/>
<evidence type="ECO:0000313" key="3">
    <source>
        <dbReference type="Proteomes" id="UP001302745"/>
    </source>
</evidence>
<keyword evidence="3" id="KW-1185">Reference proteome</keyword>
<accession>A0AAN6VS19</accession>
<organism evidence="2 3">
    <name type="scientific">Chaetomidium leptoderma</name>
    <dbReference type="NCBI Taxonomy" id="669021"/>
    <lineage>
        <taxon>Eukaryota</taxon>
        <taxon>Fungi</taxon>
        <taxon>Dikarya</taxon>
        <taxon>Ascomycota</taxon>
        <taxon>Pezizomycotina</taxon>
        <taxon>Sordariomycetes</taxon>
        <taxon>Sordariomycetidae</taxon>
        <taxon>Sordariales</taxon>
        <taxon>Chaetomiaceae</taxon>
        <taxon>Chaetomidium</taxon>
    </lineage>
</organism>
<reference evidence="2" key="1">
    <citation type="journal article" date="2023" name="Mol. Phylogenet. Evol.">
        <title>Genome-scale phylogeny and comparative genomics of the fungal order Sordariales.</title>
        <authorList>
            <person name="Hensen N."/>
            <person name="Bonometti L."/>
            <person name="Westerberg I."/>
            <person name="Brannstrom I.O."/>
            <person name="Guillou S."/>
            <person name="Cros-Aarteil S."/>
            <person name="Calhoun S."/>
            <person name="Haridas S."/>
            <person name="Kuo A."/>
            <person name="Mondo S."/>
            <person name="Pangilinan J."/>
            <person name="Riley R."/>
            <person name="LaButti K."/>
            <person name="Andreopoulos B."/>
            <person name="Lipzen A."/>
            <person name="Chen C."/>
            <person name="Yan M."/>
            <person name="Daum C."/>
            <person name="Ng V."/>
            <person name="Clum A."/>
            <person name="Steindorff A."/>
            <person name="Ohm R.A."/>
            <person name="Martin F."/>
            <person name="Silar P."/>
            <person name="Natvig D.O."/>
            <person name="Lalanne C."/>
            <person name="Gautier V."/>
            <person name="Ament-Velasquez S.L."/>
            <person name="Kruys A."/>
            <person name="Hutchinson M.I."/>
            <person name="Powell A.J."/>
            <person name="Barry K."/>
            <person name="Miller A.N."/>
            <person name="Grigoriev I.V."/>
            <person name="Debuchy R."/>
            <person name="Gladieux P."/>
            <person name="Hiltunen Thoren M."/>
            <person name="Johannesson H."/>
        </authorList>
    </citation>
    <scope>NUCLEOTIDE SEQUENCE</scope>
    <source>
        <strain evidence="2">CBS 538.74</strain>
    </source>
</reference>
<dbReference type="InterPro" id="IPR029001">
    <property type="entry name" value="ITPase-like_fam"/>
</dbReference>
<evidence type="ECO:0000256" key="1">
    <source>
        <dbReference type="SAM" id="MobiDB-lite"/>
    </source>
</evidence>
<feature type="region of interest" description="Disordered" evidence="1">
    <location>
        <begin position="1"/>
        <end position="26"/>
    </location>
</feature>
<reference evidence="2" key="2">
    <citation type="submission" date="2023-05" db="EMBL/GenBank/DDBJ databases">
        <authorList>
            <consortium name="Lawrence Berkeley National Laboratory"/>
            <person name="Steindorff A."/>
            <person name="Hensen N."/>
            <person name="Bonometti L."/>
            <person name="Westerberg I."/>
            <person name="Brannstrom I.O."/>
            <person name="Guillou S."/>
            <person name="Cros-Aarteil S."/>
            <person name="Calhoun S."/>
            <person name="Haridas S."/>
            <person name="Kuo A."/>
            <person name="Mondo S."/>
            <person name="Pangilinan J."/>
            <person name="Riley R."/>
            <person name="Labutti K."/>
            <person name="Andreopoulos B."/>
            <person name="Lipzen A."/>
            <person name="Chen C."/>
            <person name="Yanf M."/>
            <person name="Daum C."/>
            <person name="Ng V."/>
            <person name="Clum A."/>
            <person name="Ohm R."/>
            <person name="Martin F."/>
            <person name="Silar P."/>
            <person name="Natvig D."/>
            <person name="Lalanne C."/>
            <person name="Gautier V."/>
            <person name="Ament-Velasquez S.L."/>
            <person name="Kruys A."/>
            <person name="Hutchinson M.I."/>
            <person name="Powell A.J."/>
            <person name="Barry K."/>
            <person name="Miller A.N."/>
            <person name="Grigoriev I.V."/>
            <person name="Debuchy R."/>
            <person name="Gladieux P."/>
            <person name="Thoren M.H."/>
            <person name="Johannesson H."/>
        </authorList>
    </citation>
    <scope>NUCLEOTIDE SEQUENCE</scope>
    <source>
        <strain evidence="2">CBS 538.74</strain>
    </source>
</reference>
<evidence type="ECO:0000313" key="2">
    <source>
        <dbReference type="EMBL" id="KAK4156192.1"/>
    </source>
</evidence>
<dbReference type="Proteomes" id="UP001302745">
    <property type="component" value="Unassembled WGS sequence"/>
</dbReference>
<protein>
    <submittedName>
        <fullName evidence="2">Uncharacterized protein</fullName>
    </submittedName>
</protein>
<name>A0AAN6VS19_9PEZI</name>
<sequence>MPQQQPPTADEDPQQTPPFYDPNLPHDLTTLRGTSTILDTPPTTSKILAPLTPSSLRKRQLDIIPTRQSTTTNPDPNTVLIVIPTANQGKVTLLQTHLRHTAPAHINLLYPALTISDASSEVGEQPYDGAGPRGAVNRVVNAARRLLFGEYQGELVGVGTVLVASVENFIFRGDSGPVDYGVVVFCRIPLLDQKKGDDDAWEWETGVSRGVTVPVGFWKRGEGFGFEDDTGTTGVGEHGKVSVGEVLADNVAGLDKADWHLELAGRSRYGLLQEAMDKMVVPWPKVSLGD</sequence>
<dbReference type="Gene3D" id="3.90.950.10">
    <property type="match status" value="1"/>
</dbReference>
<dbReference type="SUPFAM" id="SSF52972">
    <property type="entry name" value="ITPase-like"/>
    <property type="match status" value="1"/>
</dbReference>
<dbReference type="EMBL" id="MU856873">
    <property type="protein sequence ID" value="KAK4156192.1"/>
    <property type="molecule type" value="Genomic_DNA"/>
</dbReference>